<comment type="similarity">
    <text evidence="1">Belongs to the helicase family. UvrD subfamily.</text>
</comment>
<evidence type="ECO:0000313" key="14">
    <source>
        <dbReference type="EMBL" id="GAA0627632.1"/>
    </source>
</evidence>
<evidence type="ECO:0000256" key="7">
    <source>
        <dbReference type="ARBA" id="ARBA00034617"/>
    </source>
</evidence>
<evidence type="ECO:0000259" key="13">
    <source>
        <dbReference type="PROSITE" id="PS51217"/>
    </source>
</evidence>
<name>A0ABN1H3I4_9ACTN</name>
<keyword evidence="2 10" id="KW-0547">Nucleotide-binding</keyword>
<dbReference type="PANTHER" id="PTHR11070:SF69">
    <property type="entry name" value="ATP-DEPENDENT DNA HELICASE UVRD2"/>
    <property type="match status" value="1"/>
</dbReference>
<dbReference type="Pfam" id="PF00570">
    <property type="entry name" value="HRDC"/>
    <property type="match status" value="1"/>
</dbReference>
<feature type="domain" description="UvrD-like helicase C-terminal" evidence="13">
    <location>
        <begin position="293"/>
        <end position="550"/>
    </location>
</feature>
<comment type="caution">
    <text evidence="14">The sequence shown here is derived from an EMBL/GenBank/DDBJ whole genome shotgun (WGS) entry which is preliminary data.</text>
</comment>
<dbReference type="Gene3D" id="3.40.50.300">
    <property type="entry name" value="P-loop containing nucleotide triphosphate hydrolases"/>
    <property type="match status" value="3"/>
</dbReference>
<evidence type="ECO:0000256" key="3">
    <source>
        <dbReference type="ARBA" id="ARBA00022801"/>
    </source>
</evidence>
<organism evidence="14 15">
    <name type="scientific">Sporichthya brevicatena</name>
    <dbReference type="NCBI Taxonomy" id="171442"/>
    <lineage>
        <taxon>Bacteria</taxon>
        <taxon>Bacillati</taxon>
        <taxon>Actinomycetota</taxon>
        <taxon>Actinomycetes</taxon>
        <taxon>Sporichthyales</taxon>
        <taxon>Sporichthyaceae</taxon>
        <taxon>Sporichthya</taxon>
    </lineage>
</organism>
<keyword evidence="6" id="KW-0413">Isomerase</keyword>
<dbReference type="GO" id="GO:0004386">
    <property type="term" value="F:helicase activity"/>
    <property type="evidence" value="ECO:0007669"/>
    <property type="project" value="UniProtKB-KW"/>
</dbReference>
<dbReference type="InterPro" id="IPR014016">
    <property type="entry name" value="UvrD-like_ATP-bd"/>
</dbReference>
<dbReference type="SUPFAM" id="SSF47819">
    <property type="entry name" value="HRDC-like"/>
    <property type="match status" value="1"/>
</dbReference>
<dbReference type="Proteomes" id="UP001500957">
    <property type="component" value="Unassembled WGS sequence"/>
</dbReference>
<dbReference type="PROSITE" id="PS51217">
    <property type="entry name" value="UVRD_HELICASE_CTER"/>
    <property type="match status" value="1"/>
</dbReference>
<dbReference type="PANTHER" id="PTHR11070">
    <property type="entry name" value="UVRD / RECB / PCRA DNA HELICASE FAMILY MEMBER"/>
    <property type="match status" value="1"/>
</dbReference>
<evidence type="ECO:0000256" key="8">
    <source>
        <dbReference type="ARBA" id="ARBA00034808"/>
    </source>
</evidence>
<dbReference type="Pfam" id="PF00580">
    <property type="entry name" value="UvrD-helicase"/>
    <property type="match status" value="1"/>
</dbReference>
<proteinExistence type="inferred from homology"/>
<evidence type="ECO:0000256" key="4">
    <source>
        <dbReference type="ARBA" id="ARBA00022806"/>
    </source>
</evidence>
<protein>
    <recommendedName>
        <fullName evidence="8">DNA 3'-5' helicase</fullName>
        <ecNumber evidence="8">5.6.2.4</ecNumber>
    </recommendedName>
</protein>
<evidence type="ECO:0000256" key="1">
    <source>
        <dbReference type="ARBA" id="ARBA00009922"/>
    </source>
</evidence>
<evidence type="ECO:0000256" key="2">
    <source>
        <dbReference type="ARBA" id="ARBA00022741"/>
    </source>
</evidence>
<sequence length="706" mass="75498">MTMSDRQILDALDPEQREVAEALEGPVCVLAGAGTGKTRAITHRIAHGVRTGVYPPQCVLAVTFTTRAAGEMRTRLRALGAAGVQARTFHSAALRQLQYFWPTVVGGELPSIEAKKAPLVAAAASRVGVRPGQAEVRDLAAEIEWAKVSQIAPAAYARAAAAAGRTPPAGLDPAGMAELYGAYEDTKRSRGIIDMEDILLLTVGVLADSAEAAEQVRRQYRHFVVDEYQDVSPLQQRLLDLWLGDRHEVCVVGDPAQTIYSFAGATPDHLLGFSRQHPGAKVIRLTRNYRSTPEVIALANRVLVGATPADGPRTGNLRAQRPAGIAPSLQEYPDEEAEAAAVADRIATLREEGVPASQIAVLFRTNGQSLAYEQALADRGVPYLLRGGEKFFERPEVREARVRLRGAARSIEVGTDTDLEGGRGLVDTVRDVLASAGLSTTSDGARGAAAERAESLAALVRIAEELAVADPSATLATLVTELDTRAADAHVPVVEGVTLASLHAAKGLEWDVVFLVGLVEGMLPITYADTEEAVAEERRLFYVGLTRARDRLFLSWATARTPGGRGNRRPSRFLDGLVAVEAGPRRPARPKRERGKAITSCRVCGKTLVDAVARKLGRCTDCPSDYDEALLERLKEWRLARAREQSLPAYCVFTDATLQAIAEAEPADLRALGRIAGIGASKLERYGGDVLALCAGEPVGASSAAE</sequence>
<evidence type="ECO:0000259" key="12">
    <source>
        <dbReference type="PROSITE" id="PS51198"/>
    </source>
</evidence>
<dbReference type="Gene3D" id="1.10.486.10">
    <property type="entry name" value="PCRA, domain 4"/>
    <property type="match status" value="2"/>
</dbReference>
<gene>
    <name evidence="14" type="ORF">GCM10009547_33990</name>
</gene>
<evidence type="ECO:0000313" key="15">
    <source>
        <dbReference type="Proteomes" id="UP001500957"/>
    </source>
</evidence>
<evidence type="ECO:0000256" key="9">
    <source>
        <dbReference type="ARBA" id="ARBA00048988"/>
    </source>
</evidence>
<reference evidence="14 15" key="1">
    <citation type="journal article" date="2019" name="Int. J. Syst. Evol. Microbiol.">
        <title>The Global Catalogue of Microorganisms (GCM) 10K type strain sequencing project: providing services to taxonomists for standard genome sequencing and annotation.</title>
        <authorList>
            <consortium name="The Broad Institute Genomics Platform"/>
            <consortium name="The Broad Institute Genome Sequencing Center for Infectious Disease"/>
            <person name="Wu L."/>
            <person name="Ma J."/>
        </authorList>
    </citation>
    <scope>NUCLEOTIDE SEQUENCE [LARGE SCALE GENOMIC DNA]</scope>
    <source>
        <strain evidence="14 15">JCM 10671</strain>
    </source>
</reference>
<keyword evidence="3 10" id="KW-0378">Hydrolase</keyword>
<dbReference type="EMBL" id="BAAAHE010000030">
    <property type="protein sequence ID" value="GAA0627632.1"/>
    <property type="molecule type" value="Genomic_DNA"/>
</dbReference>
<evidence type="ECO:0000256" key="10">
    <source>
        <dbReference type="PROSITE-ProRule" id="PRU00560"/>
    </source>
</evidence>
<dbReference type="CDD" id="cd17932">
    <property type="entry name" value="DEXQc_UvrD"/>
    <property type="match status" value="1"/>
</dbReference>
<keyword evidence="4 10" id="KW-0347">Helicase</keyword>
<feature type="domain" description="UvrD-like helicase ATP-binding" evidence="12">
    <location>
        <begin position="10"/>
        <end position="292"/>
    </location>
</feature>
<evidence type="ECO:0000256" key="5">
    <source>
        <dbReference type="ARBA" id="ARBA00022840"/>
    </source>
</evidence>
<keyword evidence="15" id="KW-1185">Reference proteome</keyword>
<dbReference type="SUPFAM" id="SSF52540">
    <property type="entry name" value="P-loop containing nucleoside triphosphate hydrolases"/>
    <property type="match status" value="1"/>
</dbReference>
<dbReference type="CDD" id="cd18807">
    <property type="entry name" value="SF1_C_UvrD"/>
    <property type="match status" value="1"/>
</dbReference>
<comment type="catalytic activity">
    <reaction evidence="7">
        <text>Couples ATP hydrolysis with the unwinding of duplex DNA by translocating in the 3'-5' direction.</text>
        <dbReference type="EC" id="5.6.2.4"/>
    </reaction>
</comment>
<dbReference type="InterPro" id="IPR010997">
    <property type="entry name" value="HRDC-like_sf"/>
</dbReference>
<dbReference type="EC" id="5.6.2.4" evidence="8"/>
<dbReference type="PROSITE" id="PS51198">
    <property type="entry name" value="UVRD_HELICASE_ATP_BIND"/>
    <property type="match status" value="1"/>
</dbReference>
<comment type="catalytic activity">
    <reaction evidence="9">
        <text>ATP + H2O = ADP + phosphate + H(+)</text>
        <dbReference type="Rhea" id="RHEA:13065"/>
        <dbReference type="ChEBI" id="CHEBI:15377"/>
        <dbReference type="ChEBI" id="CHEBI:15378"/>
        <dbReference type="ChEBI" id="CHEBI:30616"/>
        <dbReference type="ChEBI" id="CHEBI:43474"/>
        <dbReference type="ChEBI" id="CHEBI:456216"/>
        <dbReference type="EC" id="5.6.2.4"/>
    </reaction>
</comment>
<dbReference type="InterPro" id="IPR044876">
    <property type="entry name" value="HRDC_dom_sf"/>
</dbReference>
<dbReference type="Pfam" id="PF13361">
    <property type="entry name" value="UvrD_C"/>
    <property type="match status" value="2"/>
</dbReference>
<dbReference type="InterPro" id="IPR000212">
    <property type="entry name" value="DNA_helicase_UvrD/REP"/>
</dbReference>
<evidence type="ECO:0000259" key="11">
    <source>
        <dbReference type="PROSITE" id="PS50967"/>
    </source>
</evidence>
<dbReference type="InterPro" id="IPR013986">
    <property type="entry name" value="DExx_box_DNA_helicase_dom_sf"/>
</dbReference>
<dbReference type="PROSITE" id="PS50967">
    <property type="entry name" value="HRDC"/>
    <property type="match status" value="1"/>
</dbReference>
<accession>A0ABN1H3I4</accession>
<dbReference type="SMART" id="SM00341">
    <property type="entry name" value="HRDC"/>
    <property type="match status" value="1"/>
</dbReference>
<keyword evidence="5 10" id="KW-0067">ATP-binding</keyword>
<feature type="binding site" evidence="10">
    <location>
        <begin position="31"/>
        <end position="38"/>
    </location>
    <ligand>
        <name>ATP</name>
        <dbReference type="ChEBI" id="CHEBI:30616"/>
    </ligand>
</feature>
<feature type="domain" description="HRDC" evidence="11">
    <location>
        <begin position="624"/>
        <end position="704"/>
    </location>
</feature>
<dbReference type="InterPro" id="IPR002121">
    <property type="entry name" value="HRDC_dom"/>
</dbReference>
<dbReference type="InterPro" id="IPR014017">
    <property type="entry name" value="DNA_helicase_UvrD-like_C"/>
</dbReference>
<evidence type="ECO:0000256" key="6">
    <source>
        <dbReference type="ARBA" id="ARBA00023235"/>
    </source>
</evidence>
<dbReference type="Gene3D" id="1.10.10.160">
    <property type="match status" value="1"/>
</dbReference>
<dbReference type="Gene3D" id="1.10.150.80">
    <property type="entry name" value="HRDC domain"/>
    <property type="match status" value="1"/>
</dbReference>
<dbReference type="InterPro" id="IPR027417">
    <property type="entry name" value="P-loop_NTPase"/>
</dbReference>